<proteinExistence type="predicted"/>
<keyword evidence="2" id="KW-1185">Reference proteome</keyword>
<protein>
    <submittedName>
        <fullName evidence="1">E1A</fullName>
    </submittedName>
</protein>
<sequence length="246" mass="27221">MPLFSLRSPRCSRSAFRGGPSCLSFDFPIVMRYLTVPLDYAMIRIIDEVDMDDGVDAVDDSWDVSLYDLFDISPEPQPAPIEEGEPEVLRTPSISPVPSPAILTPPLTPESVPEMDLSCYEDMPPSSEDESEPIVLDYPEVPGQQCSSCNQFRDRLGDPYVLCSLCYMRRISTFVYSKYGAGSPVSSIGEGEEVLYDEALPAVDQMFPSGLLPTEECESLSFFPSKLLLGRMPCSGYLRTGVALRK</sequence>
<reference evidence="1 2" key="1">
    <citation type="submission" date="2017-08" db="EMBL/GenBank/DDBJ databases">
        <title>Genomic and phylogenetic analysis of a novel adenovirus found in polar bear (Ursus maritimus).</title>
        <authorList>
            <person name="Boszormenyi K.P."/>
            <person name="Podgorski I.I."/>
            <person name="Sos E."/>
            <person name="Harrach B."/>
        </authorList>
    </citation>
    <scope>NUCLEOTIDE SEQUENCE [LARGE SCALE GENOMIC DNA]</scope>
    <source>
        <strain evidence="1">BK35</strain>
    </source>
</reference>
<dbReference type="GO" id="GO:0044003">
    <property type="term" value="P:symbiont-mediated perturbation of host process"/>
    <property type="evidence" value="ECO:0007669"/>
    <property type="project" value="InterPro"/>
</dbReference>
<evidence type="ECO:0000313" key="2">
    <source>
        <dbReference type="Proteomes" id="UP000289830"/>
    </source>
</evidence>
<name>A0A345S4Z3_9ADEN</name>
<organism evidence="1 2">
    <name type="scientific">Polar bear adenovirus 1</name>
    <dbReference type="NCBI Taxonomy" id="2250215"/>
    <lineage>
        <taxon>Viruses</taxon>
        <taxon>Varidnaviria</taxon>
        <taxon>Bamfordvirae</taxon>
        <taxon>Preplasmiviricota</taxon>
        <taxon>Polisuviricotina</taxon>
        <taxon>Pharingeaviricetes</taxon>
        <taxon>Rowavirales</taxon>
        <taxon>Adenoviridae</taxon>
        <taxon>Mastadenovirus</taxon>
        <taxon>Mastadenovirus ursi</taxon>
        <taxon>Polar bear mastadenovirus A</taxon>
    </lineage>
</organism>
<dbReference type="GeneID" id="41702267"/>
<dbReference type="Proteomes" id="UP000289830">
    <property type="component" value="Segment"/>
</dbReference>
<dbReference type="GO" id="GO:0006355">
    <property type="term" value="P:regulation of DNA-templated transcription"/>
    <property type="evidence" value="ECO:0007669"/>
    <property type="project" value="InterPro"/>
</dbReference>
<accession>A0A345S4Z3</accession>
<dbReference type="KEGG" id="vg:41702267"/>
<dbReference type="EMBL" id="MF773580">
    <property type="protein sequence ID" value="AXI68646.1"/>
    <property type="molecule type" value="Genomic_DNA"/>
</dbReference>
<dbReference type="RefSeq" id="YP_009553552.1">
    <property type="nucleotide sequence ID" value="NC_040811.1"/>
</dbReference>
<evidence type="ECO:0000313" key="1">
    <source>
        <dbReference type="EMBL" id="AXI68646.1"/>
    </source>
</evidence>